<evidence type="ECO:0000313" key="4">
    <source>
        <dbReference type="EMBL" id="GHG77410.1"/>
    </source>
</evidence>
<reference evidence="5" key="1">
    <citation type="journal article" date="2019" name="Int. J. Syst. Evol. Microbiol.">
        <title>The Global Catalogue of Microorganisms (GCM) 10K type strain sequencing project: providing services to taxonomists for standard genome sequencing and annotation.</title>
        <authorList>
            <consortium name="The Broad Institute Genomics Platform"/>
            <consortium name="The Broad Institute Genome Sequencing Center for Infectious Disease"/>
            <person name="Wu L."/>
            <person name="Ma J."/>
        </authorList>
    </citation>
    <scope>NUCLEOTIDE SEQUENCE [LARGE SCALE GENOMIC DNA]</scope>
    <source>
        <strain evidence="5">JCM 4253</strain>
    </source>
</reference>
<keyword evidence="2" id="KW-0812">Transmembrane</keyword>
<keyword evidence="2" id="KW-1133">Transmembrane helix</keyword>
<feature type="compositionally biased region" description="Polar residues" evidence="1">
    <location>
        <begin position="76"/>
        <end position="97"/>
    </location>
</feature>
<feature type="region of interest" description="Disordered" evidence="1">
    <location>
        <begin position="1"/>
        <end position="39"/>
    </location>
</feature>
<feature type="region of interest" description="Disordered" evidence="1">
    <location>
        <begin position="64"/>
        <end position="100"/>
    </location>
</feature>
<dbReference type="Pfam" id="PF26526">
    <property type="entry name" value="DUF8175"/>
    <property type="match status" value="1"/>
</dbReference>
<feature type="compositionally biased region" description="Basic and acidic residues" evidence="1">
    <location>
        <begin position="14"/>
        <end position="24"/>
    </location>
</feature>
<keyword evidence="5" id="KW-1185">Reference proteome</keyword>
<dbReference type="RefSeq" id="WP_189986681.1">
    <property type="nucleotide sequence ID" value="NZ_BNBF01000045.1"/>
</dbReference>
<protein>
    <recommendedName>
        <fullName evidence="3">DUF8175 domain-containing protein</fullName>
    </recommendedName>
</protein>
<dbReference type="EMBL" id="BNBF01000045">
    <property type="protein sequence ID" value="GHG77410.1"/>
    <property type="molecule type" value="Genomic_DNA"/>
</dbReference>
<sequence>MSPGDEQGYTDYPETGHTRTRLPDPDPYGGAPRRPHRTSSRSLVTVVGVVVLLIAAIAFANRGDDAAGGTTTTKGSRPQTSTTAPSGTRPVQSTPGTIPSGFAHTAQGAQSAAANYAVVLWSDGMVGTANRHSIIEAVADPSAVSRLQSVFDANYSPDFLKNIGLTPDGSVPKDTTFVDRTLPAGTKTTSYGDETATVEVWCNTLFGLAGDTSNNPVTSGWSTVTFKMKWNGSDWKVLETSQRTGPTPITGDNPVSGAEEIGKAVKEFGGFTYAR</sequence>
<proteinExistence type="predicted"/>
<name>A0A919KGA0_9ACTN</name>
<feature type="domain" description="DUF8175" evidence="3">
    <location>
        <begin position="90"/>
        <end position="246"/>
    </location>
</feature>
<evidence type="ECO:0000259" key="3">
    <source>
        <dbReference type="Pfam" id="PF26526"/>
    </source>
</evidence>
<dbReference type="InterPro" id="IPR058488">
    <property type="entry name" value="DUF8175"/>
</dbReference>
<dbReference type="AlphaFoldDB" id="A0A919KGA0"/>
<gene>
    <name evidence="4" type="ORF">GCM10018980_75740</name>
</gene>
<dbReference type="Proteomes" id="UP000619355">
    <property type="component" value="Unassembled WGS sequence"/>
</dbReference>
<evidence type="ECO:0000256" key="2">
    <source>
        <dbReference type="SAM" id="Phobius"/>
    </source>
</evidence>
<comment type="caution">
    <text evidence="4">The sequence shown here is derived from an EMBL/GenBank/DDBJ whole genome shotgun (WGS) entry which is preliminary data.</text>
</comment>
<accession>A0A919KGA0</accession>
<evidence type="ECO:0000313" key="5">
    <source>
        <dbReference type="Proteomes" id="UP000619355"/>
    </source>
</evidence>
<evidence type="ECO:0000256" key="1">
    <source>
        <dbReference type="SAM" id="MobiDB-lite"/>
    </source>
</evidence>
<organism evidence="4 5">
    <name type="scientific">Streptomyces capoamus</name>
    <dbReference type="NCBI Taxonomy" id="68183"/>
    <lineage>
        <taxon>Bacteria</taxon>
        <taxon>Bacillati</taxon>
        <taxon>Actinomycetota</taxon>
        <taxon>Actinomycetes</taxon>
        <taxon>Kitasatosporales</taxon>
        <taxon>Streptomycetaceae</taxon>
        <taxon>Streptomyces</taxon>
    </lineage>
</organism>
<feature type="transmembrane region" description="Helical" evidence="2">
    <location>
        <begin position="43"/>
        <end position="60"/>
    </location>
</feature>
<keyword evidence="2" id="KW-0472">Membrane</keyword>